<evidence type="ECO:0000256" key="4">
    <source>
        <dbReference type="ARBA" id="ARBA00022723"/>
    </source>
</evidence>
<feature type="domain" description="Acylphosphatase-like" evidence="10">
    <location>
        <begin position="14"/>
        <end position="100"/>
    </location>
</feature>
<dbReference type="PROSITE" id="PS00150">
    <property type="entry name" value="ACYLPHOSPHATASE_1"/>
    <property type="match status" value="1"/>
</dbReference>
<evidence type="ECO:0000256" key="5">
    <source>
        <dbReference type="ARBA" id="ARBA00022771"/>
    </source>
</evidence>
<organism evidence="12 13">
    <name type="scientific">Candidatus Nitronereus thalassa</name>
    <dbReference type="NCBI Taxonomy" id="3020898"/>
    <lineage>
        <taxon>Bacteria</taxon>
        <taxon>Pseudomonadati</taxon>
        <taxon>Nitrospirota</taxon>
        <taxon>Nitrospiria</taxon>
        <taxon>Nitrospirales</taxon>
        <taxon>Nitrospiraceae</taxon>
        <taxon>Candidatus Nitronereus</taxon>
    </lineage>
</organism>
<keyword evidence="3 12" id="KW-0436">Ligase</keyword>
<dbReference type="EC" id="6.2.-.-" evidence="8"/>
<dbReference type="Pfam" id="PF17788">
    <property type="entry name" value="HypF_C"/>
    <property type="match status" value="1"/>
</dbReference>
<dbReference type="GO" id="GO:0016874">
    <property type="term" value="F:ligase activity"/>
    <property type="evidence" value="ECO:0007669"/>
    <property type="project" value="UniProtKB-KW"/>
</dbReference>
<evidence type="ECO:0000259" key="10">
    <source>
        <dbReference type="PROSITE" id="PS51160"/>
    </source>
</evidence>
<dbReference type="InterPro" id="IPR055128">
    <property type="entry name" value="HypF_C_2"/>
</dbReference>
<dbReference type="Gene3D" id="3.30.420.360">
    <property type="match status" value="1"/>
</dbReference>
<dbReference type="NCBIfam" id="TIGR00143">
    <property type="entry name" value="hypF"/>
    <property type="match status" value="1"/>
</dbReference>
<dbReference type="PANTHER" id="PTHR42959">
    <property type="entry name" value="CARBAMOYLTRANSFERASE"/>
    <property type="match status" value="1"/>
</dbReference>
<comment type="similarity">
    <text evidence="2 8">Belongs to the carbamoyltransferase HypF family.</text>
</comment>
<comment type="caution">
    <text evidence="12">The sequence shown here is derived from an EMBL/GenBank/DDBJ whole genome shotgun (WGS) entry which is preliminary data.</text>
</comment>
<name>A0ABU3K8V1_9BACT</name>
<dbReference type="Pfam" id="PF22521">
    <property type="entry name" value="HypF_C_2"/>
    <property type="match status" value="1"/>
</dbReference>
<gene>
    <name evidence="12" type="primary">hypF</name>
    <name evidence="12" type="ORF">PPG34_10775</name>
</gene>
<dbReference type="InterPro" id="IPR001792">
    <property type="entry name" value="Acylphosphatase-like_dom"/>
</dbReference>
<evidence type="ECO:0000256" key="7">
    <source>
        <dbReference type="ARBA" id="ARBA00048220"/>
    </source>
</evidence>
<dbReference type="Gene3D" id="3.30.110.120">
    <property type="match status" value="1"/>
</dbReference>
<dbReference type="RefSeq" id="WP_313833296.1">
    <property type="nucleotide sequence ID" value="NZ_JAQOUE010000001.1"/>
</dbReference>
<keyword evidence="9" id="KW-0378">Hydrolase</keyword>
<dbReference type="InterPro" id="IPR041440">
    <property type="entry name" value="HypF_C"/>
</dbReference>
<reference evidence="12 13" key="1">
    <citation type="journal article" date="2023" name="ISME J.">
        <title>Cultivation and genomic characterization of novel and ubiquitous marine nitrite-oxidizing bacteria from the Nitrospirales.</title>
        <authorList>
            <person name="Mueller A.J."/>
            <person name="Daebeler A."/>
            <person name="Herbold C.W."/>
            <person name="Kirkegaard R.H."/>
            <person name="Daims H."/>
        </authorList>
    </citation>
    <scope>NUCLEOTIDE SEQUENCE [LARGE SCALE GENOMIC DNA]</scope>
    <source>
        <strain evidence="12 13">EB</strain>
    </source>
</reference>
<dbReference type="PIRSF" id="PIRSF006256">
    <property type="entry name" value="CMPcnvr_hdrg_mat"/>
    <property type="match status" value="1"/>
</dbReference>
<comment type="catalytic activity">
    <reaction evidence="7">
        <text>C-terminal L-cysteinyl-[HypE protein] + carbamoyl phosphate + ATP + H2O = C-terminal S-carboxamide-L-cysteinyl-[HypE protein] + AMP + phosphate + diphosphate + H(+)</text>
        <dbReference type="Rhea" id="RHEA:55636"/>
        <dbReference type="Rhea" id="RHEA-COMP:14247"/>
        <dbReference type="Rhea" id="RHEA-COMP:14392"/>
        <dbReference type="ChEBI" id="CHEBI:15377"/>
        <dbReference type="ChEBI" id="CHEBI:15378"/>
        <dbReference type="ChEBI" id="CHEBI:30616"/>
        <dbReference type="ChEBI" id="CHEBI:33019"/>
        <dbReference type="ChEBI" id="CHEBI:43474"/>
        <dbReference type="ChEBI" id="CHEBI:58228"/>
        <dbReference type="ChEBI" id="CHEBI:76913"/>
        <dbReference type="ChEBI" id="CHEBI:139126"/>
        <dbReference type="ChEBI" id="CHEBI:456215"/>
    </reaction>
</comment>
<comment type="pathway">
    <text evidence="1">Protein modification; [NiFe] hydrogenase maturation.</text>
</comment>
<protein>
    <recommendedName>
        <fullName evidence="8">Carbamoyltransferase</fullName>
        <ecNumber evidence="8">6.2.-.-</ecNumber>
    </recommendedName>
</protein>
<evidence type="ECO:0000256" key="2">
    <source>
        <dbReference type="ARBA" id="ARBA00008097"/>
    </source>
</evidence>
<dbReference type="InterPro" id="IPR004421">
    <property type="entry name" value="Carbamoyltransferase_HypF"/>
</dbReference>
<keyword evidence="6" id="KW-0862">Zinc</keyword>
<keyword evidence="13" id="KW-1185">Reference proteome</keyword>
<evidence type="ECO:0000313" key="13">
    <source>
        <dbReference type="Proteomes" id="UP001250932"/>
    </source>
</evidence>
<dbReference type="InterPro" id="IPR036046">
    <property type="entry name" value="Acylphosphatase-like_dom_sf"/>
</dbReference>
<keyword evidence="5" id="KW-0863">Zinc-finger</keyword>
<dbReference type="InterPro" id="IPR017968">
    <property type="entry name" value="Acylphosphatase_CS"/>
</dbReference>
<dbReference type="SUPFAM" id="SSF54975">
    <property type="entry name" value="Acylphosphatase/BLUF domain-like"/>
    <property type="match status" value="1"/>
</dbReference>
<dbReference type="Gene3D" id="3.90.870.50">
    <property type="match status" value="1"/>
</dbReference>
<comment type="catalytic activity">
    <reaction evidence="9">
        <text>an acyl phosphate + H2O = a carboxylate + phosphate + H(+)</text>
        <dbReference type="Rhea" id="RHEA:14965"/>
        <dbReference type="ChEBI" id="CHEBI:15377"/>
        <dbReference type="ChEBI" id="CHEBI:15378"/>
        <dbReference type="ChEBI" id="CHEBI:29067"/>
        <dbReference type="ChEBI" id="CHEBI:43474"/>
        <dbReference type="ChEBI" id="CHEBI:59918"/>
        <dbReference type="EC" id="3.6.1.7"/>
    </reaction>
</comment>
<dbReference type="PROSITE" id="PS51160">
    <property type="entry name" value="ACYLPHOSPHATASE_3"/>
    <property type="match status" value="1"/>
</dbReference>
<sequence length="789" mass="87398">MKEAGPHENTSLHRLHLEVQGKVQGVGFRPFVYRLATQSKLNGWIENTPQGTLIEVQGPLVDVEIFQRRLRLQTPPSAKIETIKTSTLSPQQENGFTIRPSQKAGPRLSVVSPDLATCQECLDEINDPSSRRYRYPFTTCTQCGPRYSIVEEIPFDRVNTTMKRFSLCEACQCEYEDLANRRFHAEAIACPTCGPHLELWNDEGTVLANTEKALLQACTMVREGKILAVKGLGGFQFLCDAQNDKTIQELRHRKHRLRKPFAVLFPSMEALTKHCECSEEERTILTSPESPIVILRRKKKSTLASVAAPGNPYIGAMLPYTPLHHLLMAELLIPAIATSGNRSEEPIVIDEQEARSRLSQIADAYLLHDRPISRPIDDSVVRVVNGEPMVLRRARGYAPTPITARAQRSNGKTLSRVLAVGAHLKNTVAVTIQDKVVMSQHIGDLSTPEACTQLEQTVSEHLKLFDVEPQGIACDLHPDYRSTIFAKKLGEEMNIPVIQVQHHFAHILSCMTEHGLEGPVLGVAWDGAGYGSDGTIWGGEFLLADYSGFTRVGHLRTFRLPGGEICMREPRRVALSLLYETFGDECLNMNLPPIQSLGPELAQSLVELLEKNVNCTPTTSMGRIFDGISSLLGLCHLNTFDGEAAMALEFAAEDSARKGGDTRLPISFVLNRQVEKCTSEAKEFIADWQPLVESAVRETFKGKTPGAIGLNFHRALSKLTVEGAKILKNSRIVLSGGVFQNSLILKFAQDELRKENFQVYSHHHIPPNDGGLALGQALAASSDLIKKRF</sequence>
<dbReference type="InterPro" id="IPR017945">
    <property type="entry name" value="DHBP_synth_RibB-like_a/b_dom"/>
</dbReference>
<dbReference type="InterPro" id="IPR011125">
    <property type="entry name" value="Znf_HypF"/>
</dbReference>
<evidence type="ECO:0000256" key="8">
    <source>
        <dbReference type="PIRNR" id="PIRNR006256"/>
    </source>
</evidence>
<keyword evidence="4" id="KW-0479">Metal-binding</keyword>
<dbReference type="Proteomes" id="UP001250932">
    <property type="component" value="Unassembled WGS sequence"/>
</dbReference>
<dbReference type="Pfam" id="PF07503">
    <property type="entry name" value="zf-HYPF"/>
    <property type="match status" value="2"/>
</dbReference>
<evidence type="ECO:0000256" key="9">
    <source>
        <dbReference type="PROSITE-ProRule" id="PRU00520"/>
    </source>
</evidence>
<evidence type="ECO:0000256" key="3">
    <source>
        <dbReference type="ARBA" id="ARBA00022598"/>
    </source>
</evidence>
<dbReference type="Pfam" id="PF01300">
    <property type="entry name" value="Sua5_yciO_yrdC"/>
    <property type="match status" value="1"/>
</dbReference>
<dbReference type="PROSITE" id="PS51163">
    <property type="entry name" value="YRDC"/>
    <property type="match status" value="1"/>
</dbReference>
<dbReference type="SUPFAM" id="SSF55821">
    <property type="entry name" value="YrdC/RibB"/>
    <property type="match status" value="1"/>
</dbReference>
<proteinExistence type="inferred from homology"/>
<dbReference type="PANTHER" id="PTHR42959:SF1">
    <property type="entry name" value="CARBAMOYLTRANSFERASE HYPF"/>
    <property type="match status" value="1"/>
</dbReference>
<dbReference type="Gene3D" id="3.30.420.40">
    <property type="match status" value="1"/>
</dbReference>
<evidence type="ECO:0000256" key="1">
    <source>
        <dbReference type="ARBA" id="ARBA00004711"/>
    </source>
</evidence>
<evidence type="ECO:0000259" key="11">
    <source>
        <dbReference type="PROSITE" id="PS51163"/>
    </source>
</evidence>
<evidence type="ECO:0000256" key="6">
    <source>
        <dbReference type="ARBA" id="ARBA00022833"/>
    </source>
</evidence>
<dbReference type="InterPro" id="IPR006070">
    <property type="entry name" value="Sua5-like_dom"/>
</dbReference>
<feature type="active site" evidence="9">
    <location>
        <position position="29"/>
    </location>
</feature>
<evidence type="ECO:0000313" key="12">
    <source>
        <dbReference type="EMBL" id="MDT7042837.1"/>
    </source>
</evidence>
<dbReference type="EMBL" id="JAQOUE010000001">
    <property type="protein sequence ID" value="MDT7042837.1"/>
    <property type="molecule type" value="Genomic_DNA"/>
</dbReference>
<dbReference type="InterPro" id="IPR051060">
    <property type="entry name" value="Carbamoyltrans_HypF-like"/>
</dbReference>
<dbReference type="Pfam" id="PF00708">
    <property type="entry name" value="Acylphosphatase"/>
    <property type="match status" value="1"/>
</dbReference>
<accession>A0ABU3K8V1</accession>
<feature type="domain" description="YrdC-like" evidence="11">
    <location>
        <begin position="211"/>
        <end position="396"/>
    </location>
</feature>
<feature type="active site" evidence="9">
    <location>
        <position position="47"/>
    </location>
</feature>